<comment type="similarity">
    <text evidence="1 4">Belongs to the glycosyl hydrolase 26 family.</text>
</comment>
<dbReference type="GO" id="GO:0006080">
    <property type="term" value="P:substituted mannan metabolic process"/>
    <property type="evidence" value="ECO:0007669"/>
    <property type="project" value="InterPro"/>
</dbReference>
<feature type="signal peptide" evidence="5">
    <location>
        <begin position="1"/>
        <end position="21"/>
    </location>
</feature>
<dbReference type="PROSITE" id="PS51764">
    <property type="entry name" value="GH26"/>
    <property type="match status" value="1"/>
</dbReference>
<dbReference type="GO" id="GO:0016985">
    <property type="term" value="F:mannan endo-1,4-beta-mannosidase activity"/>
    <property type="evidence" value="ECO:0007669"/>
    <property type="project" value="InterPro"/>
</dbReference>
<dbReference type="EMBL" id="MU167264">
    <property type="protein sequence ID" value="KAG0146197.1"/>
    <property type="molecule type" value="Genomic_DNA"/>
</dbReference>
<dbReference type="OrthoDB" id="428177at2759"/>
<proteinExistence type="inferred from homology"/>
<feature type="active site" description="Proton donor" evidence="4">
    <location>
        <position position="140"/>
    </location>
</feature>
<reference evidence="7" key="1">
    <citation type="submission" date="2013-11" db="EMBL/GenBank/DDBJ databases">
        <title>Genome sequence of the fusiform rust pathogen reveals effectors for host alternation and coevolution with pine.</title>
        <authorList>
            <consortium name="DOE Joint Genome Institute"/>
            <person name="Smith K."/>
            <person name="Pendleton A."/>
            <person name="Kubisiak T."/>
            <person name="Anderson C."/>
            <person name="Salamov A."/>
            <person name="Aerts A."/>
            <person name="Riley R."/>
            <person name="Clum A."/>
            <person name="Lindquist E."/>
            <person name="Ence D."/>
            <person name="Campbell M."/>
            <person name="Kronenberg Z."/>
            <person name="Feau N."/>
            <person name="Dhillon B."/>
            <person name="Hamelin R."/>
            <person name="Burleigh J."/>
            <person name="Smith J."/>
            <person name="Yandell M."/>
            <person name="Nelson C."/>
            <person name="Grigoriev I."/>
            <person name="Davis J."/>
        </authorList>
    </citation>
    <scope>NUCLEOTIDE SEQUENCE</scope>
    <source>
        <strain evidence="7">G11</strain>
    </source>
</reference>
<keyword evidence="2 4" id="KW-0378">Hydrolase</keyword>
<accession>A0A9P6TBF1</accession>
<keyword evidence="5" id="KW-0732">Signal</keyword>
<sequence>MKRFTLLLNIFIISLIKFTIPQQTALNERSQVWFGIWTNPESGYSDTPSTFNKRIGFNVSVFQIAQVIPLPKYNYTTGAGGPAPEYLIEQTNTDAAVFLTVYPTSFNISDSDFNILGNQLAAYTNQTGLNRTVFLRFGPEMQGTWNPYGFQPTAYITLWKRMYTIIKNLSPTTAIVWAPNTGQSYPYNQPTNTLSSDDLNVLDTNKDGKVDNSDDPYLPYYPGDDVVDWIGISTYYKGPNYQNINVAQNSGYCASVLNGTSGTSSFNFYTTFCEKPGKACMIAESGAAWHEQAVTNTLSTTKSIIDLQRAWWQDCITSTTMFTQFPRLKLTMHFEHEKLETDGNVSDLRDYRRKTKVTIHSKGNLSVATLIV</sequence>
<organism evidence="7 8">
    <name type="scientific">Cronartium quercuum f. sp. fusiforme G11</name>
    <dbReference type="NCBI Taxonomy" id="708437"/>
    <lineage>
        <taxon>Eukaryota</taxon>
        <taxon>Fungi</taxon>
        <taxon>Dikarya</taxon>
        <taxon>Basidiomycota</taxon>
        <taxon>Pucciniomycotina</taxon>
        <taxon>Pucciniomycetes</taxon>
        <taxon>Pucciniales</taxon>
        <taxon>Coleosporiaceae</taxon>
        <taxon>Cronartium</taxon>
    </lineage>
</organism>
<dbReference type="InterPro" id="IPR000805">
    <property type="entry name" value="Glyco_hydro_26"/>
</dbReference>
<evidence type="ECO:0000259" key="6">
    <source>
        <dbReference type="PROSITE" id="PS51764"/>
    </source>
</evidence>
<protein>
    <recommendedName>
        <fullName evidence="6">GH26 domain-containing protein</fullName>
    </recommendedName>
</protein>
<name>A0A9P6TBF1_9BASI</name>
<feature type="domain" description="GH26" evidence="6">
    <location>
        <begin position="1"/>
        <end position="343"/>
    </location>
</feature>
<evidence type="ECO:0000256" key="3">
    <source>
        <dbReference type="ARBA" id="ARBA00023295"/>
    </source>
</evidence>
<dbReference type="PANTHER" id="PTHR40079:SF4">
    <property type="entry name" value="GH26 DOMAIN-CONTAINING PROTEIN-RELATED"/>
    <property type="match status" value="1"/>
</dbReference>
<keyword evidence="3 4" id="KW-0326">Glycosidase</keyword>
<dbReference type="InterPro" id="IPR022790">
    <property type="entry name" value="GH26_dom"/>
</dbReference>
<dbReference type="InterPro" id="IPR017853">
    <property type="entry name" value="GH"/>
</dbReference>
<evidence type="ECO:0000256" key="2">
    <source>
        <dbReference type="ARBA" id="ARBA00022801"/>
    </source>
</evidence>
<feature type="active site" description="Nucleophile" evidence="4">
    <location>
        <position position="284"/>
    </location>
</feature>
<comment type="caution">
    <text evidence="7">The sequence shown here is derived from an EMBL/GenBank/DDBJ whole genome shotgun (WGS) entry which is preliminary data.</text>
</comment>
<dbReference type="AlphaFoldDB" id="A0A9P6TBF1"/>
<dbReference type="SUPFAM" id="SSF51445">
    <property type="entry name" value="(Trans)glycosidases"/>
    <property type="match status" value="1"/>
</dbReference>
<dbReference type="Gene3D" id="3.20.20.80">
    <property type="entry name" value="Glycosidases"/>
    <property type="match status" value="1"/>
</dbReference>
<feature type="chain" id="PRO_5040105643" description="GH26 domain-containing protein" evidence="5">
    <location>
        <begin position="22"/>
        <end position="372"/>
    </location>
</feature>
<gene>
    <name evidence="7" type="ORF">CROQUDRAFT_715707</name>
</gene>
<dbReference type="Proteomes" id="UP000886653">
    <property type="component" value="Unassembled WGS sequence"/>
</dbReference>
<evidence type="ECO:0000313" key="8">
    <source>
        <dbReference type="Proteomes" id="UP000886653"/>
    </source>
</evidence>
<evidence type="ECO:0000256" key="5">
    <source>
        <dbReference type="SAM" id="SignalP"/>
    </source>
</evidence>
<evidence type="ECO:0000256" key="1">
    <source>
        <dbReference type="ARBA" id="ARBA00007754"/>
    </source>
</evidence>
<evidence type="ECO:0000256" key="4">
    <source>
        <dbReference type="PROSITE-ProRule" id="PRU01100"/>
    </source>
</evidence>
<dbReference type="PANTHER" id="PTHR40079">
    <property type="entry name" value="MANNAN ENDO-1,4-BETA-MANNOSIDASE E-RELATED"/>
    <property type="match status" value="1"/>
</dbReference>
<evidence type="ECO:0000313" key="7">
    <source>
        <dbReference type="EMBL" id="KAG0146197.1"/>
    </source>
</evidence>
<keyword evidence="8" id="KW-1185">Reference proteome</keyword>